<accession>A0AAE0YP44</accession>
<sequence length="106" mass="12217">MVNIGATSTLLRYGQHWRYFHAAQMCSTLALLPLLICAQHWRYFHCSDVLNWHYFLCSDVLNIGATSTLLRHGQHWRYFHCSDKVNIGATSTAQIRSTLALLPLLR</sequence>
<dbReference type="AlphaFoldDB" id="A0AAE0YP44"/>
<dbReference type="EMBL" id="JAWDGP010005718">
    <property type="protein sequence ID" value="KAK3753145.1"/>
    <property type="molecule type" value="Genomic_DNA"/>
</dbReference>
<evidence type="ECO:0000313" key="2">
    <source>
        <dbReference type="Proteomes" id="UP001283361"/>
    </source>
</evidence>
<reference evidence="1" key="1">
    <citation type="journal article" date="2023" name="G3 (Bethesda)">
        <title>A reference genome for the long-term kleptoplast-retaining sea slug Elysia crispata morphotype clarki.</title>
        <authorList>
            <person name="Eastman K.E."/>
            <person name="Pendleton A.L."/>
            <person name="Shaikh M.A."/>
            <person name="Suttiyut T."/>
            <person name="Ogas R."/>
            <person name="Tomko P."/>
            <person name="Gavelis G."/>
            <person name="Widhalm J.R."/>
            <person name="Wisecaver J.H."/>
        </authorList>
    </citation>
    <scope>NUCLEOTIDE SEQUENCE</scope>
    <source>
        <strain evidence="1">ECLA1</strain>
    </source>
</reference>
<keyword evidence="2" id="KW-1185">Reference proteome</keyword>
<dbReference type="Proteomes" id="UP001283361">
    <property type="component" value="Unassembled WGS sequence"/>
</dbReference>
<proteinExistence type="predicted"/>
<name>A0AAE0YP44_9GAST</name>
<comment type="caution">
    <text evidence="1">The sequence shown here is derived from an EMBL/GenBank/DDBJ whole genome shotgun (WGS) entry which is preliminary data.</text>
</comment>
<gene>
    <name evidence="1" type="ORF">RRG08_024422</name>
</gene>
<evidence type="ECO:0000313" key="1">
    <source>
        <dbReference type="EMBL" id="KAK3753145.1"/>
    </source>
</evidence>
<organism evidence="1 2">
    <name type="scientific">Elysia crispata</name>
    <name type="common">lettuce slug</name>
    <dbReference type="NCBI Taxonomy" id="231223"/>
    <lineage>
        <taxon>Eukaryota</taxon>
        <taxon>Metazoa</taxon>
        <taxon>Spiralia</taxon>
        <taxon>Lophotrochozoa</taxon>
        <taxon>Mollusca</taxon>
        <taxon>Gastropoda</taxon>
        <taxon>Heterobranchia</taxon>
        <taxon>Euthyneura</taxon>
        <taxon>Panpulmonata</taxon>
        <taxon>Sacoglossa</taxon>
        <taxon>Placobranchoidea</taxon>
        <taxon>Plakobranchidae</taxon>
        <taxon>Elysia</taxon>
    </lineage>
</organism>
<protein>
    <submittedName>
        <fullName evidence="1">Uncharacterized protein</fullName>
    </submittedName>
</protein>